<dbReference type="Pfam" id="PF01136">
    <property type="entry name" value="Peptidase_U32"/>
    <property type="match status" value="1"/>
</dbReference>
<accession>A0A7V2T1N4</accession>
<name>A0A7V2T1N4_LEUMU</name>
<comment type="caution">
    <text evidence="1">The sequence shown here is derived from an EMBL/GenBank/DDBJ whole genome shotgun (WGS) entry which is preliminary data.</text>
</comment>
<dbReference type="EMBL" id="DRMS01000454">
    <property type="protein sequence ID" value="HFC93507.1"/>
    <property type="molecule type" value="Genomic_DNA"/>
</dbReference>
<reference evidence="1" key="1">
    <citation type="journal article" date="2020" name="mSystems">
        <title>Genome- and Community-Level Interaction Insights into Carbon Utilization and Element Cycling Functions of Hydrothermarchaeota in Hydrothermal Sediment.</title>
        <authorList>
            <person name="Zhou Z."/>
            <person name="Liu Y."/>
            <person name="Xu W."/>
            <person name="Pan J."/>
            <person name="Luo Z.H."/>
            <person name="Li M."/>
        </authorList>
    </citation>
    <scope>NUCLEOTIDE SEQUENCE [LARGE SCALE GENOMIC DNA]</scope>
    <source>
        <strain evidence="1">HyVt-493</strain>
    </source>
</reference>
<dbReference type="Proteomes" id="UP000885750">
    <property type="component" value="Unassembled WGS sequence"/>
</dbReference>
<dbReference type="InterPro" id="IPR001539">
    <property type="entry name" value="Peptidase_U32"/>
</dbReference>
<gene>
    <name evidence="1" type="ORF">ENJ51_11920</name>
</gene>
<protein>
    <submittedName>
        <fullName evidence="1">U32 family peptidase</fullName>
    </submittedName>
</protein>
<sequence>YFKLPESYKKDTSKYSNLLKNNPRLIPWFPAVLIGKDYNAAVKILEEVKPQRIVSNNTGIAYKAYTMGIEWIAGPFLNTTNSYALRTMKETLNCAGAFLSNEINQMQIRKIHRPENFKLLYSIYHPILMMTSRQCFFQQTVGCNKPSIDDRCMQTCKKSTTITNIKGVSFNIDKQRGGYPSIYNHEQFLNMQIVSDLANLLDEFFIDLTDIGTGSKEKLDKAQLIKQFERLLQGELEPEFQLHEMIVESTNQQYIQGL</sequence>
<evidence type="ECO:0000313" key="1">
    <source>
        <dbReference type="EMBL" id="HFC93507.1"/>
    </source>
</evidence>
<proteinExistence type="predicted"/>
<organism evidence="1">
    <name type="scientific">Leucothrix mucor</name>
    <dbReference type="NCBI Taxonomy" id="45248"/>
    <lineage>
        <taxon>Bacteria</taxon>
        <taxon>Pseudomonadati</taxon>
        <taxon>Pseudomonadota</taxon>
        <taxon>Gammaproteobacteria</taxon>
        <taxon>Thiotrichales</taxon>
        <taxon>Thiotrichaceae</taxon>
        <taxon>Leucothrix</taxon>
    </lineage>
</organism>
<dbReference type="AlphaFoldDB" id="A0A7V2T1N4"/>
<feature type="non-terminal residue" evidence="1">
    <location>
        <position position="1"/>
    </location>
</feature>